<feature type="transmembrane region" description="Helical" evidence="7">
    <location>
        <begin position="56"/>
        <end position="80"/>
    </location>
</feature>
<evidence type="ECO:0000256" key="7">
    <source>
        <dbReference type="HAMAP-Rule" id="MF_01147"/>
    </source>
</evidence>
<dbReference type="GO" id="GO:0042158">
    <property type="term" value="P:lipoprotein biosynthetic process"/>
    <property type="evidence" value="ECO:0007669"/>
    <property type="project" value="UniProtKB-UniRule"/>
</dbReference>
<feature type="transmembrane region" description="Helical" evidence="7">
    <location>
        <begin position="100"/>
        <end position="122"/>
    </location>
</feature>
<keyword evidence="8" id="KW-0449">Lipoprotein</keyword>
<evidence type="ECO:0000256" key="5">
    <source>
        <dbReference type="ARBA" id="ARBA00022989"/>
    </source>
</evidence>
<accession>A0A1B1Y4F6</accession>
<dbReference type="EMBL" id="CP014224">
    <property type="protein sequence ID" value="ANW95666.1"/>
    <property type="molecule type" value="Genomic_DNA"/>
</dbReference>
<dbReference type="RefSeq" id="WP_068825017.1">
    <property type="nucleotide sequence ID" value="NZ_CP014224.1"/>
</dbReference>
<gene>
    <name evidence="7" type="primary">lgt</name>
    <name evidence="8" type="ORF">AXE80_04975</name>
</gene>
<evidence type="ECO:0000256" key="1">
    <source>
        <dbReference type="ARBA" id="ARBA00007150"/>
    </source>
</evidence>
<dbReference type="Pfam" id="PF01790">
    <property type="entry name" value="LGT"/>
    <property type="match status" value="1"/>
</dbReference>
<dbReference type="EC" id="2.5.1.145" evidence="7"/>
<evidence type="ECO:0000256" key="6">
    <source>
        <dbReference type="ARBA" id="ARBA00023136"/>
    </source>
</evidence>
<dbReference type="AlphaFoldDB" id="A0A1B1Y4F6"/>
<keyword evidence="9" id="KW-1185">Reference proteome</keyword>
<proteinExistence type="inferred from homology"/>
<comment type="catalytic activity">
    <reaction evidence="7">
        <text>L-cysteinyl-[prolipoprotein] + a 1,2-diacyl-sn-glycero-3-phospho-(1'-sn-glycerol) = an S-1,2-diacyl-sn-glyceryl-L-cysteinyl-[prolipoprotein] + sn-glycerol 1-phosphate + H(+)</text>
        <dbReference type="Rhea" id="RHEA:56712"/>
        <dbReference type="Rhea" id="RHEA-COMP:14679"/>
        <dbReference type="Rhea" id="RHEA-COMP:14680"/>
        <dbReference type="ChEBI" id="CHEBI:15378"/>
        <dbReference type="ChEBI" id="CHEBI:29950"/>
        <dbReference type="ChEBI" id="CHEBI:57685"/>
        <dbReference type="ChEBI" id="CHEBI:64716"/>
        <dbReference type="ChEBI" id="CHEBI:140658"/>
        <dbReference type="EC" id="2.5.1.145"/>
    </reaction>
</comment>
<protein>
    <recommendedName>
        <fullName evidence="7">Phosphatidylglycerol--prolipoprotein diacylglyceryl transferase</fullName>
        <ecNumber evidence="7">2.5.1.145</ecNumber>
    </recommendedName>
</protein>
<feature type="transmembrane region" description="Helical" evidence="7">
    <location>
        <begin position="242"/>
        <end position="265"/>
    </location>
</feature>
<reference evidence="8 9" key="1">
    <citation type="submission" date="2016-02" db="EMBL/GenBank/DDBJ databases">
        <authorList>
            <person name="Wen L."/>
            <person name="He K."/>
            <person name="Yang H."/>
        </authorList>
    </citation>
    <scope>NUCLEOTIDE SEQUENCE [LARGE SCALE GENOMIC DNA]</scope>
    <source>
        <strain evidence="8 9">CZ1127</strain>
    </source>
</reference>
<comment type="similarity">
    <text evidence="1 7">Belongs to the Lgt family.</text>
</comment>
<keyword evidence="5 7" id="KW-1133">Transmembrane helix</keyword>
<feature type="transmembrane region" description="Helical" evidence="7">
    <location>
        <begin position="186"/>
        <end position="204"/>
    </location>
</feature>
<feature type="transmembrane region" description="Helical" evidence="7">
    <location>
        <begin position="16"/>
        <end position="36"/>
    </location>
</feature>
<dbReference type="InterPro" id="IPR001640">
    <property type="entry name" value="Lgt"/>
</dbReference>
<comment type="subcellular location">
    <subcellularLocation>
        <location evidence="7">Cell membrane</location>
        <topology evidence="7">Multi-pass membrane protein</topology>
    </subcellularLocation>
</comment>
<keyword evidence="4 7" id="KW-0812">Transmembrane</keyword>
<dbReference type="STRING" id="1790137.AXE80_04975"/>
<name>A0A1B1Y4F6_9FLAO</name>
<evidence type="ECO:0000256" key="4">
    <source>
        <dbReference type="ARBA" id="ARBA00022692"/>
    </source>
</evidence>
<dbReference type="PANTHER" id="PTHR30589:SF0">
    <property type="entry name" value="PHOSPHATIDYLGLYCEROL--PROLIPOPROTEIN DIACYLGLYCERYL TRANSFERASE"/>
    <property type="match status" value="1"/>
</dbReference>
<feature type="binding site" evidence="7">
    <location>
        <position position="150"/>
    </location>
    <ligand>
        <name>a 1,2-diacyl-sn-glycero-3-phospho-(1'-sn-glycerol)</name>
        <dbReference type="ChEBI" id="CHEBI:64716"/>
    </ligand>
</feature>
<feature type="transmembrane region" description="Helical" evidence="7">
    <location>
        <begin position="134"/>
        <end position="152"/>
    </location>
</feature>
<comment type="pathway">
    <text evidence="7">Protein modification; lipoprotein biosynthesis (diacylglyceryl transfer).</text>
</comment>
<dbReference type="GO" id="GO:0008961">
    <property type="term" value="F:phosphatidylglycerol-prolipoprotein diacylglyceryl transferase activity"/>
    <property type="evidence" value="ECO:0007669"/>
    <property type="project" value="UniProtKB-UniRule"/>
</dbReference>
<keyword evidence="3 7" id="KW-0808">Transferase</keyword>
<organism evidence="8 9">
    <name type="scientific">Wenyingzhuangia fucanilytica</name>
    <dbReference type="NCBI Taxonomy" id="1790137"/>
    <lineage>
        <taxon>Bacteria</taxon>
        <taxon>Pseudomonadati</taxon>
        <taxon>Bacteroidota</taxon>
        <taxon>Flavobacteriia</taxon>
        <taxon>Flavobacteriales</taxon>
        <taxon>Flavobacteriaceae</taxon>
        <taxon>Wenyingzhuangia</taxon>
    </lineage>
</organism>
<evidence type="ECO:0000313" key="8">
    <source>
        <dbReference type="EMBL" id="ANW95666.1"/>
    </source>
</evidence>
<comment type="function">
    <text evidence="7">Catalyzes the transfer of the diacylglyceryl group from phosphatidylglycerol to the sulfhydryl group of the N-terminal cysteine of a prolipoprotein, the first step in the formation of mature lipoproteins.</text>
</comment>
<keyword evidence="6 7" id="KW-0472">Membrane</keyword>
<dbReference type="Proteomes" id="UP000092967">
    <property type="component" value="Chromosome"/>
</dbReference>
<dbReference type="NCBIfam" id="TIGR00544">
    <property type="entry name" value="lgt"/>
    <property type="match status" value="1"/>
</dbReference>
<keyword evidence="2 7" id="KW-1003">Cell membrane</keyword>
<dbReference type="GO" id="GO:0005886">
    <property type="term" value="C:plasma membrane"/>
    <property type="evidence" value="ECO:0007669"/>
    <property type="project" value="UniProtKB-SubCell"/>
</dbReference>
<evidence type="ECO:0000313" key="9">
    <source>
        <dbReference type="Proteomes" id="UP000092967"/>
    </source>
</evidence>
<dbReference type="PANTHER" id="PTHR30589">
    <property type="entry name" value="PROLIPOPROTEIN DIACYLGLYCERYL TRANSFERASE"/>
    <property type="match status" value="1"/>
</dbReference>
<feature type="transmembrane region" description="Helical" evidence="7">
    <location>
        <begin position="213"/>
        <end position="230"/>
    </location>
</feature>
<dbReference type="OrthoDB" id="871140at2"/>
<evidence type="ECO:0000256" key="3">
    <source>
        <dbReference type="ARBA" id="ARBA00022679"/>
    </source>
</evidence>
<sequence>MNVLAITWDPALGIDLGFFVIRYYSLMFVIAFALGYQIMKRIFIHEKVELEKLDKLLMYVVFATILGARLGHVFFYDWAYFSQHPEEILLPFKFQPTFKFTGFAGLASHGAAIGIIASLWYFSKKVMHKPLLYILDRVGITVAIAGLFIRLGNLMNSEIIGHATGTNYGLIFAQLGENFPRHPTQLYEGFGYLLVFGILFYMYWKTDAAQKQGLLFGTFFALLWSVRFVVEFFKEAQVDDRASWALNTGQLLSIPLIIIGIYFMVKAKKK</sequence>
<evidence type="ECO:0000256" key="2">
    <source>
        <dbReference type="ARBA" id="ARBA00022475"/>
    </source>
</evidence>
<dbReference type="UniPathway" id="UPA00664"/>
<dbReference type="KEGG" id="wfu:AXE80_04975"/>
<dbReference type="HAMAP" id="MF_01147">
    <property type="entry name" value="Lgt"/>
    <property type="match status" value="1"/>
</dbReference>